<evidence type="ECO:0000256" key="1">
    <source>
        <dbReference type="ARBA" id="ARBA00004496"/>
    </source>
</evidence>
<comment type="subcellular location">
    <subcellularLocation>
        <location evidence="1">Cytoplasm</location>
    </subcellularLocation>
</comment>
<proteinExistence type="predicted"/>
<sequence>METNYSGVRRRLQSDGWVENLEYNPKHEKLSKEQNSLCGIISRLIRNQPVNFVWAATRRERRTNDAQQILAAPAYLNFNTKSNLAQTVRNIAVVTSADLDAVAPRAYRMHREKDANLFYRDFISTACLNILKFATGFMNGTRINNKDYSVNYWVPLKKQDLPKRFPLSVRLQEEKLIGTKFDIRQWFIVTWHPLALWLYNHCHLRFSTAHYTLSNFDEKIHLTNNAIQGKYFDSVKVDSMIPRECMWRRDDFIQYLSSKGMNGPQIWIAKIVPEITRLLTVTLIASSTEMDMKAFSLTINGITKPRPGNSDSFMKLSTLVSITLLRANRTSGIDEAHPSASPADRKVPRFDHINAAWVRIVRRGLPVNEDSSETFRPDTFIRPVTRSMRLARPDHHIPDVTSTQDNLMACKTSDTPHCHQYFSSSTADEPSEVQRVIDSYTKSPSSSTRLHTTIRMSLRKHLSDSSEFIRTLDTFYRDPSDPTLKRQVQEILHSLIAHKTNGKLERDSSVAVTAESPVNGASVAVAARPKISGPVERTDMWSNVTKITRFTKSGPVLLPMQNRMQFPYPGD</sequence>
<gene>
    <name evidence="6" type="ORF">BV898_06335</name>
</gene>
<evidence type="ECO:0000313" key="6">
    <source>
        <dbReference type="EMBL" id="OQV19561.1"/>
    </source>
</evidence>
<evidence type="ECO:0000256" key="2">
    <source>
        <dbReference type="ARBA" id="ARBA00022490"/>
    </source>
</evidence>
<keyword evidence="3" id="KW-0436">Ligase</keyword>
<dbReference type="InterPro" id="IPR051437">
    <property type="entry name" value="TTLL_monoglycylase"/>
</dbReference>
<name>A0A1W0WWK0_HYPEX</name>
<dbReference type="GO" id="GO:0005524">
    <property type="term" value="F:ATP binding"/>
    <property type="evidence" value="ECO:0007669"/>
    <property type="project" value="UniProtKB-KW"/>
</dbReference>
<evidence type="ECO:0000256" key="5">
    <source>
        <dbReference type="ARBA" id="ARBA00022840"/>
    </source>
</evidence>
<dbReference type="GO" id="GO:0005737">
    <property type="term" value="C:cytoplasm"/>
    <property type="evidence" value="ECO:0007669"/>
    <property type="project" value="UniProtKB-SubCell"/>
</dbReference>
<dbReference type="EMBL" id="MTYJ01000037">
    <property type="protein sequence ID" value="OQV19561.1"/>
    <property type="molecule type" value="Genomic_DNA"/>
</dbReference>
<evidence type="ECO:0000256" key="4">
    <source>
        <dbReference type="ARBA" id="ARBA00022741"/>
    </source>
</evidence>
<dbReference type="GO" id="GO:0070736">
    <property type="term" value="F:protein-glycine ligase activity, initiating"/>
    <property type="evidence" value="ECO:0007669"/>
    <property type="project" value="TreeGrafter"/>
</dbReference>
<organism evidence="6 7">
    <name type="scientific">Hypsibius exemplaris</name>
    <name type="common">Freshwater tardigrade</name>
    <dbReference type="NCBI Taxonomy" id="2072580"/>
    <lineage>
        <taxon>Eukaryota</taxon>
        <taxon>Metazoa</taxon>
        <taxon>Ecdysozoa</taxon>
        <taxon>Tardigrada</taxon>
        <taxon>Eutardigrada</taxon>
        <taxon>Parachela</taxon>
        <taxon>Hypsibioidea</taxon>
        <taxon>Hypsibiidae</taxon>
        <taxon>Hypsibius</taxon>
    </lineage>
</organism>
<dbReference type="Proteomes" id="UP000192578">
    <property type="component" value="Unassembled WGS sequence"/>
</dbReference>
<dbReference type="PANTHER" id="PTHR45870">
    <property type="entry name" value="TUBULIN MONOGLYCYLASE TTLL3"/>
    <property type="match status" value="1"/>
</dbReference>
<dbReference type="PANTHER" id="PTHR45870:SF2">
    <property type="entry name" value="TUBULIN MONOGLYCYLASE TTLL3"/>
    <property type="match status" value="1"/>
</dbReference>
<comment type="caution">
    <text evidence="6">The sequence shown here is derived from an EMBL/GenBank/DDBJ whole genome shotgun (WGS) entry which is preliminary data.</text>
</comment>
<keyword evidence="7" id="KW-1185">Reference proteome</keyword>
<reference evidence="7" key="1">
    <citation type="submission" date="2017-01" db="EMBL/GenBank/DDBJ databases">
        <title>Comparative genomics of anhydrobiosis in the tardigrade Hypsibius dujardini.</title>
        <authorList>
            <person name="Yoshida Y."/>
            <person name="Koutsovoulos G."/>
            <person name="Laetsch D."/>
            <person name="Stevens L."/>
            <person name="Kumar S."/>
            <person name="Horikawa D."/>
            <person name="Ishino K."/>
            <person name="Komine S."/>
            <person name="Tomita M."/>
            <person name="Blaxter M."/>
            <person name="Arakawa K."/>
        </authorList>
    </citation>
    <scope>NUCLEOTIDE SEQUENCE [LARGE SCALE GENOMIC DNA]</scope>
    <source>
        <strain evidence="7">Z151</strain>
    </source>
</reference>
<dbReference type="Gene3D" id="3.30.470.20">
    <property type="entry name" value="ATP-grasp fold, B domain"/>
    <property type="match status" value="1"/>
</dbReference>
<dbReference type="OrthoDB" id="202825at2759"/>
<dbReference type="GO" id="GO:0015630">
    <property type="term" value="C:microtubule cytoskeleton"/>
    <property type="evidence" value="ECO:0007669"/>
    <property type="project" value="TreeGrafter"/>
</dbReference>
<evidence type="ECO:0000256" key="3">
    <source>
        <dbReference type="ARBA" id="ARBA00022598"/>
    </source>
</evidence>
<dbReference type="InterPro" id="IPR004344">
    <property type="entry name" value="TTL/TTLL_fam"/>
</dbReference>
<dbReference type="AlphaFoldDB" id="A0A1W0WWK0"/>
<keyword evidence="2" id="KW-0963">Cytoplasm</keyword>
<accession>A0A1W0WWK0</accession>
<keyword evidence="5" id="KW-0067">ATP-binding</keyword>
<evidence type="ECO:0000313" key="7">
    <source>
        <dbReference type="Proteomes" id="UP000192578"/>
    </source>
</evidence>
<keyword evidence="4" id="KW-0547">Nucleotide-binding</keyword>
<protein>
    <submittedName>
        <fullName evidence="6">Tubulin monoglycylase TTLL3</fullName>
    </submittedName>
</protein>
<dbReference type="Pfam" id="PF03133">
    <property type="entry name" value="TTL"/>
    <property type="match status" value="1"/>
</dbReference>